<organism evidence="5 6">
    <name type="scientific">Olea europaea subsp. europaea</name>
    <dbReference type="NCBI Taxonomy" id="158383"/>
    <lineage>
        <taxon>Eukaryota</taxon>
        <taxon>Viridiplantae</taxon>
        <taxon>Streptophyta</taxon>
        <taxon>Embryophyta</taxon>
        <taxon>Tracheophyta</taxon>
        <taxon>Spermatophyta</taxon>
        <taxon>Magnoliopsida</taxon>
        <taxon>eudicotyledons</taxon>
        <taxon>Gunneridae</taxon>
        <taxon>Pentapetalae</taxon>
        <taxon>asterids</taxon>
        <taxon>lamiids</taxon>
        <taxon>Lamiales</taxon>
        <taxon>Oleaceae</taxon>
        <taxon>Oleeae</taxon>
        <taxon>Olea</taxon>
    </lineage>
</organism>
<reference evidence="5 6" key="1">
    <citation type="submission" date="2019-12" db="EMBL/GenBank/DDBJ databases">
        <authorList>
            <person name="Alioto T."/>
            <person name="Alioto T."/>
            <person name="Gomez Garrido J."/>
        </authorList>
    </citation>
    <scope>NUCLEOTIDE SEQUENCE [LARGE SCALE GENOMIC DNA]</scope>
</reference>
<dbReference type="Pfam" id="PF03364">
    <property type="entry name" value="Polyketide_cyc"/>
    <property type="match status" value="1"/>
</dbReference>
<dbReference type="PANTHER" id="PTHR12901">
    <property type="entry name" value="SPERM PROTEIN HOMOLOG"/>
    <property type="match status" value="1"/>
</dbReference>
<sequence>MAKRGICYPKYTRKEVFGGYSPEQLYAAVAAVYLYDDFLPWCRRSEIIRHHPDGSLDAELEIGFKFLIGSYVFHVELNKSKSVKVENHFQYEGSLFLVFTYNTSCLYNVLSPC</sequence>
<evidence type="ECO:0000256" key="3">
    <source>
        <dbReference type="ARBA" id="ARBA00024947"/>
    </source>
</evidence>
<evidence type="ECO:0000256" key="2">
    <source>
        <dbReference type="ARBA" id="ARBA00011814"/>
    </source>
</evidence>
<accession>A0A8S0VJL6</accession>
<dbReference type="Gene3D" id="3.30.530.20">
    <property type="match status" value="1"/>
</dbReference>
<name>A0A8S0VJL6_OLEEU</name>
<dbReference type="SUPFAM" id="SSF55961">
    <property type="entry name" value="Bet v1-like"/>
    <property type="match status" value="1"/>
</dbReference>
<dbReference type="AlphaFoldDB" id="A0A8S0VJL6"/>
<dbReference type="Gramene" id="OE9A030190T1">
    <property type="protein sequence ID" value="OE9A030190C1"/>
    <property type="gene ID" value="OE9A030190"/>
</dbReference>
<keyword evidence="6" id="KW-1185">Reference proteome</keyword>
<feature type="domain" description="Coenzyme Q-binding protein COQ10 START" evidence="4">
    <location>
        <begin position="19"/>
        <end position="87"/>
    </location>
</feature>
<dbReference type="GO" id="GO:0048039">
    <property type="term" value="F:ubiquinone binding"/>
    <property type="evidence" value="ECO:0007669"/>
    <property type="project" value="InterPro"/>
</dbReference>
<dbReference type="InterPro" id="IPR005031">
    <property type="entry name" value="COQ10_START"/>
</dbReference>
<comment type="function">
    <text evidence="3">Required for the function of coenzyme Q in the respiratory chain. May serve as a chaperone or may be involved in the transport of Q6 from its site of synthesis to the catalytic sites of the respiratory complexes.</text>
</comment>
<dbReference type="InterPro" id="IPR044996">
    <property type="entry name" value="COQ10-like"/>
</dbReference>
<dbReference type="OrthoDB" id="292693at2759"/>
<evidence type="ECO:0000313" key="5">
    <source>
        <dbReference type="EMBL" id="CAA3032446.1"/>
    </source>
</evidence>
<dbReference type="PANTHER" id="PTHR12901:SF10">
    <property type="entry name" value="COENZYME Q-BINDING PROTEIN COQ10, MITOCHONDRIAL"/>
    <property type="match status" value="1"/>
</dbReference>
<proteinExistence type="inferred from homology"/>
<dbReference type="GO" id="GO:0005739">
    <property type="term" value="C:mitochondrion"/>
    <property type="evidence" value="ECO:0007669"/>
    <property type="project" value="TreeGrafter"/>
</dbReference>
<evidence type="ECO:0000313" key="6">
    <source>
        <dbReference type="Proteomes" id="UP000594638"/>
    </source>
</evidence>
<comment type="caution">
    <text evidence="5">The sequence shown here is derived from an EMBL/GenBank/DDBJ whole genome shotgun (WGS) entry which is preliminary data.</text>
</comment>
<evidence type="ECO:0000259" key="4">
    <source>
        <dbReference type="Pfam" id="PF03364"/>
    </source>
</evidence>
<dbReference type="GO" id="GO:0045333">
    <property type="term" value="P:cellular respiration"/>
    <property type="evidence" value="ECO:0007669"/>
    <property type="project" value="InterPro"/>
</dbReference>
<comment type="subunit">
    <text evidence="2">Interacts with coenzyme Q.</text>
</comment>
<dbReference type="Proteomes" id="UP000594638">
    <property type="component" value="Unassembled WGS sequence"/>
</dbReference>
<gene>
    <name evidence="5" type="ORF">OLEA9_A030190</name>
</gene>
<dbReference type="EMBL" id="CACTIH010009588">
    <property type="protein sequence ID" value="CAA3032446.1"/>
    <property type="molecule type" value="Genomic_DNA"/>
</dbReference>
<evidence type="ECO:0000256" key="1">
    <source>
        <dbReference type="ARBA" id="ARBA00006885"/>
    </source>
</evidence>
<comment type="similarity">
    <text evidence="1">Belongs to the COQ10 family.</text>
</comment>
<protein>
    <recommendedName>
        <fullName evidence="4">Coenzyme Q-binding protein COQ10 START domain-containing protein</fullName>
    </recommendedName>
</protein>
<dbReference type="InterPro" id="IPR023393">
    <property type="entry name" value="START-like_dom_sf"/>
</dbReference>